<dbReference type="Gramene" id="EOY05187">
    <property type="protein sequence ID" value="EOY05187"/>
    <property type="gene ID" value="TCM_020260"/>
</dbReference>
<dbReference type="EMBL" id="CM001882">
    <property type="protein sequence ID" value="EOY05187.1"/>
    <property type="molecule type" value="Genomic_DNA"/>
</dbReference>
<dbReference type="InParanoid" id="A0A061ELG3"/>
<dbReference type="HOGENOM" id="CLU_2163002_0_0_1"/>
<evidence type="ECO:0000313" key="1">
    <source>
        <dbReference type="EMBL" id="EOY05187.1"/>
    </source>
</evidence>
<dbReference type="Proteomes" id="UP000026915">
    <property type="component" value="Chromosome 4"/>
</dbReference>
<dbReference type="AlphaFoldDB" id="A0A061ELG3"/>
<reference evidence="1 2" key="1">
    <citation type="journal article" date="2013" name="Genome Biol.">
        <title>The genome sequence of the most widely cultivated cacao type and its use to identify candidate genes regulating pod color.</title>
        <authorList>
            <person name="Motamayor J.C."/>
            <person name="Mockaitis K."/>
            <person name="Schmutz J."/>
            <person name="Haiminen N."/>
            <person name="Iii D.L."/>
            <person name="Cornejo O."/>
            <person name="Findley S.D."/>
            <person name="Zheng P."/>
            <person name="Utro F."/>
            <person name="Royaert S."/>
            <person name="Saski C."/>
            <person name="Jenkins J."/>
            <person name="Podicheti R."/>
            <person name="Zhao M."/>
            <person name="Scheffler B.E."/>
            <person name="Stack J.C."/>
            <person name="Feltus F.A."/>
            <person name="Mustiga G.M."/>
            <person name="Amores F."/>
            <person name="Phillips W."/>
            <person name="Marelli J.P."/>
            <person name="May G.D."/>
            <person name="Shapiro H."/>
            <person name="Ma J."/>
            <person name="Bustamante C.D."/>
            <person name="Schnell R.J."/>
            <person name="Main D."/>
            <person name="Gilbert D."/>
            <person name="Parida L."/>
            <person name="Kuhn D.N."/>
        </authorList>
    </citation>
    <scope>NUCLEOTIDE SEQUENCE [LARGE SCALE GENOMIC DNA]</scope>
    <source>
        <strain evidence="2">cv. Matina 1-6</strain>
    </source>
</reference>
<gene>
    <name evidence="1" type="ORF">TCM_020260</name>
</gene>
<proteinExistence type="predicted"/>
<sequence>MAAQEDQKDIKLPSDSIPEGWVLDTMVQDDGTEVQCYLCPPTDQRFYTYEDLMRYVRYAKQAKVSIYADNFWETVEKEDGFGPIKRGGHSSNPLAGIKIRDIKGKSVVTSD</sequence>
<name>A0A061ELG3_THECC</name>
<organism evidence="1 2">
    <name type="scientific">Theobroma cacao</name>
    <name type="common">Cacao</name>
    <name type="synonym">Cocoa</name>
    <dbReference type="NCBI Taxonomy" id="3641"/>
    <lineage>
        <taxon>Eukaryota</taxon>
        <taxon>Viridiplantae</taxon>
        <taxon>Streptophyta</taxon>
        <taxon>Embryophyta</taxon>
        <taxon>Tracheophyta</taxon>
        <taxon>Spermatophyta</taxon>
        <taxon>Magnoliopsida</taxon>
        <taxon>eudicotyledons</taxon>
        <taxon>Gunneridae</taxon>
        <taxon>Pentapetalae</taxon>
        <taxon>rosids</taxon>
        <taxon>malvids</taxon>
        <taxon>Malvales</taxon>
        <taxon>Malvaceae</taxon>
        <taxon>Byttnerioideae</taxon>
        <taxon>Theobroma</taxon>
    </lineage>
</organism>
<dbReference type="OMA" id="NFWETVE"/>
<keyword evidence="2" id="KW-1185">Reference proteome</keyword>
<dbReference type="eggNOG" id="ENOG502SZCK">
    <property type="taxonomic scope" value="Eukaryota"/>
</dbReference>
<dbReference type="Gene3D" id="3.30.890.10">
    <property type="entry name" value="Methyl-cpg-binding Protein 2, Chain A"/>
    <property type="match status" value="1"/>
</dbReference>
<protein>
    <submittedName>
        <fullName evidence="1">F-box family protein</fullName>
    </submittedName>
</protein>
<evidence type="ECO:0000313" key="2">
    <source>
        <dbReference type="Proteomes" id="UP000026915"/>
    </source>
</evidence>
<accession>A0A061ELG3</accession>